<comment type="caution">
    <text evidence="1">The sequence shown here is derived from an EMBL/GenBank/DDBJ whole genome shotgun (WGS) entry which is preliminary data.</text>
</comment>
<dbReference type="SUPFAM" id="SSF57184">
    <property type="entry name" value="Growth factor receptor domain"/>
    <property type="match status" value="1"/>
</dbReference>
<sequence length="444" mass="48394">MAISTQLKGVIIILCLYFGNTYSPLGRWVLTSKNLVDGKIIDLSSYKNDPIQQYRSQKAGPITTGILNCNSFYADGEAYYYFGTLNSITPSSTEFGISAWVNISDEDSLDPLIVAIGLNVYSYGVAIDKGGKAHLHPGSIPLSSSLTPGTWMLMVYYWIKNASLWTWKVIIPGIDAVTYSNAKNTYPGNYFFLGFSYSILYFYEVQYFIKATVNSFAVTLYDSSDSTYIATTSACTNSCSNYCHPEKGCLKITCECPTYCTCSANDDVCTSCNDPNADIANNCQCKAGYHLQGSSCVFIPPANCAVWISGTVCTQCNSDYFLYDNGASTTCLACANSCSSCSATPSCFYCANSIVQDGNSCRVDSIGYQLSFSSPNIIVINFAHPLSETLAIDNLKVTTMTNQDISTATWKISNLSTPSKYQIITDLSVSKLPINLDFSFNQGS</sequence>
<gene>
    <name evidence="1" type="ORF">BSTOLATCC_MIC6634</name>
</gene>
<dbReference type="EMBL" id="CAJZBQ010000006">
    <property type="protein sequence ID" value="CAG9312534.1"/>
    <property type="molecule type" value="Genomic_DNA"/>
</dbReference>
<accession>A0AAU9IL59</accession>
<reference evidence="1" key="1">
    <citation type="submission" date="2021-09" db="EMBL/GenBank/DDBJ databases">
        <authorList>
            <consortium name="AG Swart"/>
            <person name="Singh M."/>
            <person name="Singh A."/>
            <person name="Seah K."/>
            <person name="Emmerich C."/>
        </authorList>
    </citation>
    <scope>NUCLEOTIDE SEQUENCE</scope>
    <source>
        <strain evidence="1">ATCC30299</strain>
    </source>
</reference>
<dbReference type="Proteomes" id="UP001162131">
    <property type="component" value="Unassembled WGS sequence"/>
</dbReference>
<evidence type="ECO:0000313" key="2">
    <source>
        <dbReference type="Proteomes" id="UP001162131"/>
    </source>
</evidence>
<evidence type="ECO:0008006" key="3">
    <source>
        <dbReference type="Google" id="ProtNLM"/>
    </source>
</evidence>
<evidence type="ECO:0000313" key="1">
    <source>
        <dbReference type="EMBL" id="CAG9312534.1"/>
    </source>
</evidence>
<name>A0AAU9IL59_9CILI</name>
<keyword evidence="2" id="KW-1185">Reference proteome</keyword>
<protein>
    <recommendedName>
        <fullName evidence="3">TNFR-Cys domain-containing protein</fullName>
    </recommendedName>
</protein>
<proteinExistence type="predicted"/>
<dbReference type="InterPro" id="IPR009030">
    <property type="entry name" value="Growth_fac_rcpt_cys_sf"/>
</dbReference>
<dbReference type="AlphaFoldDB" id="A0AAU9IL59"/>
<organism evidence="1 2">
    <name type="scientific">Blepharisma stoltei</name>
    <dbReference type="NCBI Taxonomy" id="1481888"/>
    <lineage>
        <taxon>Eukaryota</taxon>
        <taxon>Sar</taxon>
        <taxon>Alveolata</taxon>
        <taxon>Ciliophora</taxon>
        <taxon>Postciliodesmatophora</taxon>
        <taxon>Heterotrichea</taxon>
        <taxon>Heterotrichida</taxon>
        <taxon>Blepharismidae</taxon>
        <taxon>Blepharisma</taxon>
    </lineage>
</organism>